<evidence type="ECO:0000256" key="1">
    <source>
        <dbReference type="ARBA" id="ARBA00004651"/>
    </source>
</evidence>
<dbReference type="PANTHER" id="PTHR30250">
    <property type="entry name" value="PST FAMILY PREDICTED COLANIC ACID TRANSPORTER"/>
    <property type="match status" value="1"/>
</dbReference>
<feature type="transmembrane region" description="Helical" evidence="7">
    <location>
        <begin position="463"/>
        <end position="484"/>
    </location>
</feature>
<feature type="transmembrane region" description="Helical" evidence="7">
    <location>
        <begin position="223"/>
        <end position="246"/>
    </location>
</feature>
<evidence type="ECO:0000256" key="7">
    <source>
        <dbReference type="SAM" id="Phobius"/>
    </source>
</evidence>
<evidence type="ECO:0000256" key="3">
    <source>
        <dbReference type="ARBA" id="ARBA00022475"/>
    </source>
</evidence>
<dbReference type="PANTHER" id="PTHR30250:SF10">
    <property type="entry name" value="LIPOPOLYSACCHARIDE BIOSYNTHESIS PROTEIN WZXC"/>
    <property type="match status" value="1"/>
</dbReference>
<feature type="transmembrane region" description="Helical" evidence="7">
    <location>
        <begin position="123"/>
        <end position="142"/>
    </location>
</feature>
<accession>A0A3M9N5E4</accession>
<dbReference type="Proteomes" id="UP000271010">
    <property type="component" value="Unassembled WGS sequence"/>
</dbReference>
<proteinExistence type="inferred from homology"/>
<feature type="transmembrane region" description="Helical" evidence="7">
    <location>
        <begin position="436"/>
        <end position="457"/>
    </location>
</feature>
<dbReference type="Pfam" id="PF13440">
    <property type="entry name" value="Polysacc_synt_3"/>
    <property type="match status" value="1"/>
</dbReference>
<comment type="subcellular location">
    <subcellularLocation>
        <location evidence="1">Cell membrane</location>
        <topology evidence="1">Multi-pass membrane protein</topology>
    </subcellularLocation>
</comment>
<comment type="caution">
    <text evidence="8">The sequence shown here is derived from an EMBL/GenBank/DDBJ whole genome shotgun (WGS) entry which is preliminary data.</text>
</comment>
<name>A0A3M9N5E4_9BACT</name>
<organism evidence="8 9">
    <name type="scientific">Rufibacter immobilis</name>
    <dbReference type="NCBI Taxonomy" id="1348778"/>
    <lineage>
        <taxon>Bacteria</taxon>
        <taxon>Pseudomonadati</taxon>
        <taxon>Bacteroidota</taxon>
        <taxon>Cytophagia</taxon>
        <taxon>Cytophagales</taxon>
        <taxon>Hymenobacteraceae</taxon>
        <taxon>Rufibacter</taxon>
    </lineage>
</organism>
<feature type="transmembrane region" description="Helical" evidence="7">
    <location>
        <begin position="399"/>
        <end position="416"/>
    </location>
</feature>
<protein>
    <submittedName>
        <fullName evidence="8">Lipopolysaccharide biosynthesis protein</fullName>
    </submittedName>
</protein>
<evidence type="ECO:0000256" key="4">
    <source>
        <dbReference type="ARBA" id="ARBA00022692"/>
    </source>
</evidence>
<feature type="transmembrane region" description="Helical" evidence="7">
    <location>
        <begin position="522"/>
        <end position="541"/>
    </location>
</feature>
<keyword evidence="5 7" id="KW-1133">Transmembrane helix</keyword>
<evidence type="ECO:0000256" key="5">
    <source>
        <dbReference type="ARBA" id="ARBA00022989"/>
    </source>
</evidence>
<keyword evidence="9" id="KW-1185">Reference proteome</keyword>
<sequence length="568" mass="62746">MPLRGKGGFSLPGTSAGRTWPIPYWNIFCRRKRHNPLRLYLSSRKHLPMPSPPDTLIPPAPDVPLATPEQAVDKWFDTRHLKGDLKNRSVQGGFNTIGGQAVSFLMNICSTVILARLLSPDDYGLVAMVTAITGFITIFKDLGLSAAIVQREKIDQQQVSSVFWLNLLISFGIAVVVALLAPVLVYFYQEERLFSITLVFAGSIFITGLSLQHNALMQRQMKFAVLSLIQIASTAGSLLTGILLAWGGYGYWALVATMVLTPVFSTIALWSVCSWRPSVARQSPDLGSFLKFGAGITGFDLVNYFSRNMDNVLIGKFIGAAALGLYSKSYQLLMLPITQLRNPLNAVALPVLSSLQTEKEKFRSYYQRYLFTLAFFSMPLVVGLGVYSEELILLVLGEQWAAAAYIFKLLAISAFIQPIAGTQGLILITTGQVRRYFLYGIYNAICITAGFAVGIYWGVAGVAIAYAIVTYLLLFPLLRFCLQGSPVSVSSFFREIAFPGGFSLLSGAAMLVYKIYLGHLPSLLLCLVGAFTGATVYILLWQSTRTSRERFQQILEIKTMLFKRIIKK</sequence>
<keyword evidence="4 7" id="KW-0812">Transmembrane</keyword>
<feature type="transmembrane region" description="Helical" evidence="7">
    <location>
        <begin position="97"/>
        <end position="117"/>
    </location>
</feature>
<feature type="transmembrane region" description="Helical" evidence="7">
    <location>
        <begin position="496"/>
        <end position="516"/>
    </location>
</feature>
<feature type="transmembrane region" description="Helical" evidence="7">
    <location>
        <begin position="252"/>
        <end position="273"/>
    </location>
</feature>
<keyword evidence="6 7" id="KW-0472">Membrane</keyword>
<comment type="similarity">
    <text evidence="2">Belongs to the polysaccharide synthase family.</text>
</comment>
<dbReference type="AlphaFoldDB" id="A0A3M9N5E4"/>
<evidence type="ECO:0000313" key="9">
    <source>
        <dbReference type="Proteomes" id="UP000271010"/>
    </source>
</evidence>
<evidence type="ECO:0000256" key="2">
    <source>
        <dbReference type="ARBA" id="ARBA00007430"/>
    </source>
</evidence>
<keyword evidence="3" id="KW-1003">Cell membrane</keyword>
<dbReference type="OrthoDB" id="9770347at2"/>
<feature type="transmembrane region" description="Helical" evidence="7">
    <location>
        <begin position="163"/>
        <end position="187"/>
    </location>
</feature>
<evidence type="ECO:0000256" key="6">
    <source>
        <dbReference type="ARBA" id="ARBA00023136"/>
    </source>
</evidence>
<reference evidence="8 9" key="1">
    <citation type="submission" date="2018-11" db="EMBL/GenBank/DDBJ databases">
        <title>Rufibacter latericius sp. nov., isolated from water in Baiyang Lake.</title>
        <authorList>
            <person name="Yang Y."/>
        </authorList>
    </citation>
    <scope>NUCLEOTIDE SEQUENCE [LARGE SCALE GENOMIC DNA]</scope>
    <source>
        <strain evidence="8 9">MCC P1</strain>
    </source>
</reference>
<dbReference type="InterPro" id="IPR050833">
    <property type="entry name" value="Poly_Biosynth_Transport"/>
</dbReference>
<feature type="transmembrane region" description="Helical" evidence="7">
    <location>
        <begin position="369"/>
        <end position="387"/>
    </location>
</feature>
<dbReference type="GO" id="GO:0005886">
    <property type="term" value="C:plasma membrane"/>
    <property type="evidence" value="ECO:0007669"/>
    <property type="project" value="UniProtKB-SubCell"/>
</dbReference>
<dbReference type="EMBL" id="RJJE01000001">
    <property type="protein sequence ID" value="RNI32979.1"/>
    <property type="molecule type" value="Genomic_DNA"/>
</dbReference>
<evidence type="ECO:0000313" key="8">
    <source>
        <dbReference type="EMBL" id="RNI32979.1"/>
    </source>
</evidence>
<feature type="transmembrane region" description="Helical" evidence="7">
    <location>
        <begin position="193"/>
        <end position="211"/>
    </location>
</feature>
<dbReference type="CDD" id="cd13127">
    <property type="entry name" value="MATE_tuaB_like"/>
    <property type="match status" value="1"/>
</dbReference>
<gene>
    <name evidence="8" type="ORF">EFA69_00715</name>
</gene>